<proteinExistence type="predicted"/>
<accession>K6YEV6</accession>
<reference evidence="1 2" key="1">
    <citation type="journal article" date="2017" name="Antonie Van Leeuwenhoek">
        <title>Rhizobium rhizosphaerae sp. nov., a novel species isolated from rice rhizosphere.</title>
        <authorList>
            <person name="Zhao J.J."/>
            <person name="Zhang J."/>
            <person name="Zhang R.J."/>
            <person name="Zhang C.W."/>
            <person name="Yin H.Q."/>
            <person name="Zhang X.X."/>
        </authorList>
    </citation>
    <scope>NUCLEOTIDE SEQUENCE [LARGE SCALE GENOMIC DNA]</scope>
    <source>
        <strain evidence="1 2">KMM 241</strain>
    </source>
</reference>
<evidence type="ECO:0000313" key="2">
    <source>
        <dbReference type="Proteomes" id="UP000006263"/>
    </source>
</evidence>
<name>K6YEV6_9ALTE</name>
<comment type="caution">
    <text evidence="1">The sequence shown here is derived from an EMBL/GenBank/DDBJ whole genome shotgun (WGS) entry which is preliminary data.</text>
</comment>
<organism evidence="1 2">
    <name type="scientific">Paraglaciecola mesophila KMM 241</name>
    <dbReference type="NCBI Taxonomy" id="1128912"/>
    <lineage>
        <taxon>Bacteria</taxon>
        <taxon>Pseudomonadati</taxon>
        <taxon>Pseudomonadota</taxon>
        <taxon>Gammaproteobacteria</taxon>
        <taxon>Alteromonadales</taxon>
        <taxon>Alteromonadaceae</taxon>
        <taxon>Paraglaciecola</taxon>
    </lineage>
</organism>
<dbReference type="AlphaFoldDB" id="K6YEV6"/>
<dbReference type="Proteomes" id="UP000006263">
    <property type="component" value="Unassembled WGS sequence"/>
</dbReference>
<dbReference type="EMBL" id="BAEP01000004">
    <property type="protein sequence ID" value="GAC22501.1"/>
    <property type="molecule type" value="Genomic_DNA"/>
</dbReference>
<protein>
    <submittedName>
        <fullName evidence="1">Uncharacterized protein</fullName>
    </submittedName>
</protein>
<sequence length="40" mass="4527">MIEFAMLTTQAVCHLCAVGNDASEWYVFCIVFTLMARVNK</sequence>
<gene>
    <name evidence="1" type="ORF">GMES_0191</name>
</gene>
<evidence type="ECO:0000313" key="1">
    <source>
        <dbReference type="EMBL" id="GAC22501.1"/>
    </source>
</evidence>